<name>A0A9P3GYJ1_9APHY</name>
<protein>
    <submittedName>
        <fullName evidence="1">Uncharacterized protein</fullName>
    </submittedName>
</protein>
<evidence type="ECO:0000313" key="2">
    <source>
        <dbReference type="Proteomes" id="UP000703269"/>
    </source>
</evidence>
<reference evidence="1 2" key="1">
    <citation type="submission" date="2021-08" db="EMBL/GenBank/DDBJ databases">
        <title>Draft Genome Sequence of Phanerochaete sordida strain YK-624.</title>
        <authorList>
            <person name="Mori T."/>
            <person name="Dohra H."/>
            <person name="Suzuki T."/>
            <person name="Kawagishi H."/>
            <person name="Hirai H."/>
        </authorList>
    </citation>
    <scope>NUCLEOTIDE SEQUENCE [LARGE SCALE GENOMIC DNA]</scope>
    <source>
        <strain evidence="1 2">YK-624</strain>
    </source>
</reference>
<sequence length="360" mass="40492">MDSQYHLGKTPLFSLPNELLLLVRDHLGPSDLLGHACFYLLHPRTRACYRAYDNQPRFWTSLLFENGLTLSTYEVGPTDAIWRMAAIECAQHAWVCKHPACGVRRLEANKASLQEVRQSWSTEHWDGCLPFDTFLPIESPTPIKQNPLFLSVGFNNTFPPPQLPAEMRSILIGACAFLRETPEDVDGWLPTDLISMHPIARRSFATFPPVNSLFIIGDILKDGKDPSVTNYDGVTVLDALTALSEILGMEMSEDDIGALGGSTFWPEYDYDDSESESTPGPFSENWPPKHVIQVARCAGNLFQLAQWMGFRFDIITNEALAFIEFESKPLLDNAWSHFVECTYPKTEYAAVNALNGFQHL</sequence>
<dbReference type="OrthoDB" id="2803395at2759"/>
<accession>A0A9P3GYJ1</accession>
<evidence type="ECO:0000313" key="1">
    <source>
        <dbReference type="EMBL" id="GJF00715.1"/>
    </source>
</evidence>
<organism evidence="1 2">
    <name type="scientific">Phanerochaete sordida</name>
    <dbReference type="NCBI Taxonomy" id="48140"/>
    <lineage>
        <taxon>Eukaryota</taxon>
        <taxon>Fungi</taxon>
        <taxon>Dikarya</taxon>
        <taxon>Basidiomycota</taxon>
        <taxon>Agaricomycotina</taxon>
        <taxon>Agaricomycetes</taxon>
        <taxon>Polyporales</taxon>
        <taxon>Phanerochaetaceae</taxon>
        <taxon>Phanerochaete</taxon>
    </lineage>
</organism>
<keyword evidence="2" id="KW-1185">Reference proteome</keyword>
<dbReference type="AlphaFoldDB" id="A0A9P3GYJ1"/>
<proteinExistence type="predicted"/>
<gene>
    <name evidence="1" type="ORF">PsYK624_170130</name>
</gene>
<dbReference type="EMBL" id="BPQB01000188">
    <property type="protein sequence ID" value="GJF00715.1"/>
    <property type="molecule type" value="Genomic_DNA"/>
</dbReference>
<dbReference type="Proteomes" id="UP000703269">
    <property type="component" value="Unassembled WGS sequence"/>
</dbReference>
<comment type="caution">
    <text evidence="1">The sequence shown here is derived from an EMBL/GenBank/DDBJ whole genome shotgun (WGS) entry which is preliminary data.</text>
</comment>